<dbReference type="Proteomes" id="UP000224563">
    <property type="component" value="Unassembled WGS sequence"/>
</dbReference>
<keyword evidence="2" id="KW-0812">Transmembrane</keyword>
<feature type="region of interest" description="Disordered" evidence="1">
    <location>
        <begin position="133"/>
        <end position="193"/>
    </location>
</feature>
<protein>
    <submittedName>
        <fullName evidence="3">Uncharacterized protein</fullName>
    </submittedName>
</protein>
<reference evidence="3 4" key="1">
    <citation type="submission" date="2017-10" db="EMBL/GenBank/DDBJ databases">
        <title>Resolving the taxonomy of Roseburia spp., Eubacterium rectale and Agathobacter spp. through phylogenomic analysis.</title>
        <authorList>
            <person name="Sheridan P.O."/>
            <person name="Walker A.W."/>
            <person name="Duncan S.H."/>
            <person name="Scott K.P."/>
            <person name="Toole P.W.O."/>
            <person name="Luis P."/>
            <person name="Flint H.J."/>
        </authorList>
    </citation>
    <scope>NUCLEOTIDE SEQUENCE [LARGE SCALE GENOMIC DNA]</scope>
    <source>
        <strain evidence="3 4">JK623</strain>
    </source>
</reference>
<dbReference type="EMBL" id="PDYG01000031">
    <property type="protein sequence ID" value="PHU37739.1"/>
    <property type="molecule type" value="Genomic_DNA"/>
</dbReference>
<keyword evidence="2" id="KW-1133">Transmembrane helix</keyword>
<gene>
    <name evidence="3" type="ORF">CSX02_06515</name>
</gene>
<evidence type="ECO:0000256" key="1">
    <source>
        <dbReference type="SAM" id="MobiDB-lite"/>
    </source>
</evidence>
<feature type="transmembrane region" description="Helical" evidence="2">
    <location>
        <begin position="102"/>
        <end position="126"/>
    </location>
</feature>
<evidence type="ECO:0000313" key="3">
    <source>
        <dbReference type="EMBL" id="PHU37739.1"/>
    </source>
</evidence>
<comment type="caution">
    <text evidence="3">The sequence shown here is derived from an EMBL/GenBank/DDBJ whole genome shotgun (WGS) entry which is preliminary data.</text>
</comment>
<reference evidence="3 4" key="2">
    <citation type="submission" date="2017-10" db="EMBL/GenBank/DDBJ databases">
        <authorList>
            <person name="Banno H."/>
            <person name="Chua N.-H."/>
        </authorList>
    </citation>
    <scope>NUCLEOTIDE SEQUENCE [LARGE SCALE GENOMIC DNA]</scope>
    <source>
        <strain evidence="3 4">JK623</strain>
    </source>
</reference>
<keyword evidence="2" id="KW-0472">Membrane</keyword>
<name>A0A2G3E3C0_9FIRM</name>
<accession>A0A2G3E3C0</accession>
<feature type="compositionally biased region" description="Acidic residues" evidence="1">
    <location>
        <begin position="176"/>
        <end position="190"/>
    </location>
</feature>
<proteinExistence type="predicted"/>
<sequence>MKYCSCKYFLCGRRNENMKCPNCGVEADSKFCPECGNPMKVAEQKPEKKKCPNCGTESDSRYCPECGSPMNESDSIPVSPIISQEYMYNTPQYAATQKKNNAIIIAVVGAAVIIIAVISVIIAMHLGNGEKRADIKQSETTEESLADAAKDKQAKKDSTKKEKSTEETQSAVVQIDESESPSSESEDTGDGNEYYDVVSTEYYKTDYYTYRVDKVVGKQDVYIKNTAIVSKDNKVIGKISDDIILQKGKTNCFVYGFEGDMEGGDYKIQSSATPIDELYRDTGDMDAVEMVDYNLSDDNLYITFRQTKDKIASFAGYRLLFYDGDTLVNCEDGYFRVYCENLNGKDTTDVASIWAYNLKFDKIEYYYEAE</sequence>
<evidence type="ECO:0000313" key="4">
    <source>
        <dbReference type="Proteomes" id="UP000224563"/>
    </source>
</evidence>
<organism evidence="3 4">
    <name type="scientific">Agathobacter ruminis</name>
    <dbReference type="NCBI Taxonomy" id="1712665"/>
    <lineage>
        <taxon>Bacteria</taxon>
        <taxon>Bacillati</taxon>
        <taxon>Bacillota</taxon>
        <taxon>Clostridia</taxon>
        <taxon>Lachnospirales</taxon>
        <taxon>Lachnospiraceae</taxon>
        <taxon>Agathobacter</taxon>
    </lineage>
</organism>
<evidence type="ECO:0000256" key="2">
    <source>
        <dbReference type="SAM" id="Phobius"/>
    </source>
</evidence>
<feature type="compositionally biased region" description="Basic and acidic residues" evidence="1">
    <location>
        <begin position="148"/>
        <end position="166"/>
    </location>
</feature>
<dbReference type="AlphaFoldDB" id="A0A2G3E3C0"/>
<keyword evidence="4" id="KW-1185">Reference proteome</keyword>